<evidence type="ECO:0000259" key="2">
    <source>
        <dbReference type="PROSITE" id="PS50097"/>
    </source>
</evidence>
<feature type="compositionally biased region" description="Basic and acidic residues" evidence="1">
    <location>
        <begin position="209"/>
        <end position="220"/>
    </location>
</feature>
<accession>A0A7S2KW85</accession>
<dbReference type="SMART" id="SM00225">
    <property type="entry name" value="BTB"/>
    <property type="match status" value="1"/>
</dbReference>
<dbReference type="InterPro" id="IPR051481">
    <property type="entry name" value="BTB-POZ/Galectin-3-binding"/>
</dbReference>
<evidence type="ECO:0000313" key="3">
    <source>
        <dbReference type="EMBL" id="CAD9587053.1"/>
    </source>
</evidence>
<sequence>MSSSMLTTNGILDLIESEGIKSGRHVKQPTLQITNIRRVPANALTDVYWAILSDGTNSIEVVISTHLSHLVQSGQLEEYTVVKVKTYQYNVTDDNIHIVSISEVEICEFANPEEQIGKPVSILDTLHKKDSVKNDGDHYFNLDEDDEWEYDADDKEEPLTWSEGDEPSNFCDWTIEVQRIVHEQESDTALKNQGKDNSKYNNKHGGGKRGKENNSSKNEEPCTNSNVKCYHVHKAILSVGPRRSDYFATLFKQSHLSEFATNTSHIQLEPSAADSFPALLDYIYTEKMIKFSAKNATALRHLAHYFGMRPLWKQASAFIRGDFSLDTAATYLSEAIVYHDEKLENASIAILAENIEEINRRTLTKLSPSSFERIFASPRLKCRSRKLSDIVLKYCQTQGGSVDMSLLMKCTRSEVMPSVSRKAALPLLKVAVAGEQKAGVDMSNTHNVLRARCVETCVEEWKETLAKPLMALECRDKNISRILGASSLEHRDLPLTIQVELLEKALCAAKVELDDVKAELLFREEQVEEFTKQGKSTGKSFE</sequence>
<dbReference type="Pfam" id="PF00651">
    <property type="entry name" value="BTB"/>
    <property type="match status" value="1"/>
</dbReference>
<proteinExistence type="predicted"/>
<dbReference type="Gene3D" id="2.40.50.140">
    <property type="entry name" value="Nucleic acid-binding proteins"/>
    <property type="match status" value="1"/>
</dbReference>
<dbReference type="InterPro" id="IPR000210">
    <property type="entry name" value="BTB/POZ_dom"/>
</dbReference>
<feature type="region of interest" description="Disordered" evidence="1">
    <location>
        <begin position="144"/>
        <end position="167"/>
    </location>
</feature>
<organism evidence="3">
    <name type="scientific">Skeletonema marinoi</name>
    <dbReference type="NCBI Taxonomy" id="267567"/>
    <lineage>
        <taxon>Eukaryota</taxon>
        <taxon>Sar</taxon>
        <taxon>Stramenopiles</taxon>
        <taxon>Ochrophyta</taxon>
        <taxon>Bacillariophyta</taxon>
        <taxon>Coscinodiscophyceae</taxon>
        <taxon>Thalassiosirophycidae</taxon>
        <taxon>Thalassiosirales</taxon>
        <taxon>Skeletonemataceae</taxon>
        <taxon>Skeletonema</taxon>
        <taxon>Skeletonema marinoi-dohrnii complex</taxon>
    </lineage>
</organism>
<feature type="compositionally biased region" description="Acidic residues" evidence="1">
    <location>
        <begin position="144"/>
        <end position="156"/>
    </location>
</feature>
<dbReference type="Gene3D" id="3.30.710.10">
    <property type="entry name" value="Potassium Channel Kv1.1, Chain A"/>
    <property type="match status" value="1"/>
</dbReference>
<dbReference type="CDD" id="cd18186">
    <property type="entry name" value="BTB_POZ_ZBTB_KLHL-like"/>
    <property type="match status" value="1"/>
</dbReference>
<dbReference type="GO" id="GO:0006260">
    <property type="term" value="P:DNA replication"/>
    <property type="evidence" value="ECO:0007669"/>
    <property type="project" value="InterPro"/>
</dbReference>
<gene>
    <name evidence="3" type="ORF">SMAR0320_LOCUS5557</name>
</gene>
<dbReference type="PROSITE" id="PS50097">
    <property type="entry name" value="BTB"/>
    <property type="match status" value="1"/>
</dbReference>
<dbReference type="PANTHER" id="PTHR24410:SF23">
    <property type="entry name" value="BTB DOMAIN-CONTAINING PROTEIN-RELATED"/>
    <property type="match status" value="1"/>
</dbReference>
<feature type="region of interest" description="Disordered" evidence="1">
    <location>
        <begin position="185"/>
        <end position="223"/>
    </location>
</feature>
<dbReference type="InterPro" id="IPR007199">
    <property type="entry name" value="Rep_factor-A_N"/>
</dbReference>
<evidence type="ECO:0000256" key="1">
    <source>
        <dbReference type="SAM" id="MobiDB-lite"/>
    </source>
</evidence>
<dbReference type="EMBL" id="HBGZ01007787">
    <property type="protein sequence ID" value="CAD9587053.1"/>
    <property type="molecule type" value="Transcribed_RNA"/>
</dbReference>
<dbReference type="SUPFAM" id="SSF54695">
    <property type="entry name" value="POZ domain"/>
    <property type="match status" value="1"/>
</dbReference>
<dbReference type="GO" id="GO:0005634">
    <property type="term" value="C:nucleus"/>
    <property type="evidence" value="ECO:0007669"/>
    <property type="project" value="InterPro"/>
</dbReference>
<dbReference type="GO" id="GO:0003677">
    <property type="term" value="F:DNA binding"/>
    <property type="evidence" value="ECO:0007669"/>
    <property type="project" value="InterPro"/>
</dbReference>
<dbReference type="PANTHER" id="PTHR24410">
    <property type="entry name" value="HL07962P-RELATED"/>
    <property type="match status" value="1"/>
</dbReference>
<dbReference type="SUPFAM" id="SSF50249">
    <property type="entry name" value="Nucleic acid-binding proteins"/>
    <property type="match status" value="1"/>
</dbReference>
<reference evidence="3" key="1">
    <citation type="submission" date="2021-01" db="EMBL/GenBank/DDBJ databases">
        <authorList>
            <person name="Corre E."/>
            <person name="Pelletier E."/>
            <person name="Niang G."/>
            <person name="Scheremetjew M."/>
            <person name="Finn R."/>
            <person name="Kale V."/>
            <person name="Holt S."/>
            <person name="Cochrane G."/>
            <person name="Meng A."/>
            <person name="Brown T."/>
            <person name="Cohen L."/>
        </authorList>
    </citation>
    <scope>NUCLEOTIDE SEQUENCE</scope>
    <source>
        <strain evidence="3">SM1012Den-03</strain>
    </source>
</reference>
<protein>
    <recommendedName>
        <fullName evidence="2">BTB domain-containing protein</fullName>
    </recommendedName>
</protein>
<name>A0A7S2KW85_9STRA</name>
<dbReference type="InterPro" id="IPR011333">
    <property type="entry name" value="SKP1/BTB/POZ_sf"/>
</dbReference>
<feature type="domain" description="BTB" evidence="2">
    <location>
        <begin position="230"/>
        <end position="288"/>
    </location>
</feature>
<dbReference type="AlphaFoldDB" id="A0A7S2KW85"/>
<dbReference type="InterPro" id="IPR012340">
    <property type="entry name" value="NA-bd_OB-fold"/>
</dbReference>
<dbReference type="Pfam" id="PF04057">
    <property type="entry name" value="Rep-A_N"/>
    <property type="match status" value="1"/>
</dbReference>